<dbReference type="GO" id="GO:0004553">
    <property type="term" value="F:hydrolase activity, hydrolyzing O-glycosyl compounds"/>
    <property type="evidence" value="ECO:0007669"/>
    <property type="project" value="InterPro"/>
</dbReference>
<dbReference type="SUPFAM" id="SSF49899">
    <property type="entry name" value="Concanavalin A-like lectins/glucanases"/>
    <property type="match status" value="1"/>
</dbReference>
<dbReference type="Pfam" id="PF00722">
    <property type="entry name" value="Glyco_hydro_16"/>
    <property type="match status" value="1"/>
</dbReference>
<feature type="domain" description="GH16" evidence="2">
    <location>
        <begin position="67"/>
        <end position="340"/>
    </location>
</feature>
<dbReference type="CDD" id="cd00413">
    <property type="entry name" value="Glyco_hydrolase_16"/>
    <property type="match status" value="1"/>
</dbReference>
<dbReference type="EMBL" id="CP003002">
    <property type="protein sequence ID" value="AEO55749.1"/>
    <property type="molecule type" value="Genomic_DNA"/>
</dbReference>
<name>G2Q075_THET4</name>
<dbReference type="InterPro" id="IPR000757">
    <property type="entry name" value="Beta-glucanase-like"/>
</dbReference>
<organism evidence="3 4">
    <name type="scientific">Thermothelomyces thermophilus (strain ATCC 42464 / BCRC 31852 / DSM 1799)</name>
    <name type="common">Sporotrichum thermophile</name>
    <dbReference type="NCBI Taxonomy" id="573729"/>
    <lineage>
        <taxon>Eukaryota</taxon>
        <taxon>Fungi</taxon>
        <taxon>Dikarya</taxon>
        <taxon>Ascomycota</taxon>
        <taxon>Pezizomycotina</taxon>
        <taxon>Sordariomycetes</taxon>
        <taxon>Sordariomycetidae</taxon>
        <taxon>Sordariales</taxon>
        <taxon>Chaetomiaceae</taxon>
        <taxon>Thermothelomyces</taxon>
    </lineage>
</organism>
<dbReference type="OrthoDB" id="4388755at2759"/>
<dbReference type="AlphaFoldDB" id="G2Q075"/>
<protein>
    <submittedName>
        <fullName evidence="3">Glycoside hydrolase family 16 protein</fullName>
    </submittedName>
</protein>
<dbReference type="InParanoid" id="G2Q075"/>
<dbReference type="GeneID" id="11508526"/>
<accession>G2Q075</accession>
<feature type="chain" id="PRO_5003435087" evidence="1">
    <location>
        <begin position="25"/>
        <end position="410"/>
    </location>
</feature>
<dbReference type="InterPro" id="IPR013320">
    <property type="entry name" value="ConA-like_dom_sf"/>
</dbReference>
<dbReference type="RefSeq" id="XP_003660994.1">
    <property type="nucleotide sequence ID" value="XM_003660946.1"/>
</dbReference>
<evidence type="ECO:0000313" key="4">
    <source>
        <dbReference type="Proteomes" id="UP000007322"/>
    </source>
</evidence>
<dbReference type="Proteomes" id="UP000007322">
    <property type="component" value="Chromosome 1"/>
</dbReference>
<reference evidence="3 4" key="1">
    <citation type="journal article" date="2011" name="Nat. Biotechnol.">
        <title>Comparative genomic analysis of the thermophilic biomass-degrading fungi Myceliophthora thermophila and Thielavia terrestris.</title>
        <authorList>
            <person name="Berka R.M."/>
            <person name="Grigoriev I.V."/>
            <person name="Otillar R."/>
            <person name="Salamov A."/>
            <person name="Grimwood J."/>
            <person name="Reid I."/>
            <person name="Ishmael N."/>
            <person name="John T."/>
            <person name="Darmond C."/>
            <person name="Moisan M.-C."/>
            <person name="Henrissat B."/>
            <person name="Coutinho P.M."/>
            <person name="Lombard V."/>
            <person name="Natvig D.O."/>
            <person name="Lindquist E."/>
            <person name="Schmutz J."/>
            <person name="Lucas S."/>
            <person name="Harris P."/>
            <person name="Powlowski J."/>
            <person name="Bellemare A."/>
            <person name="Taylor D."/>
            <person name="Butler G."/>
            <person name="de Vries R.P."/>
            <person name="Allijn I.E."/>
            <person name="van den Brink J."/>
            <person name="Ushinsky S."/>
            <person name="Storms R."/>
            <person name="Powell A.J."/>
            <person name="Paulsen I.T."/>
            <person name="Elbourne L.D.H."/>
            <person name="Baker S.E."/>
            <person name="Magnuson J."/>
            <person name="LaBoissiere S."/>
            <person name="Clutterbuck A.J."/>
            <person name="Martinez D."/>
            <person name="Wogulis M."/>
            <person name="de Leon A.L."/>
            <person name="Rey M.W."/>
            <person name="Tsang A."/>
        </authorList>
    </citation>
    <scope>NUCLEOTIDE SEQUENCE [LARGE SCALE GENOMIC DNA]</scope>
    <source>
        <strain evidence="4">ATCC 42464 / BCRC 31852 / DSM 1799</strain>
    </source>
</reference>
<dbReference type="PROSITE" id="PS51762">
    <property type="entry name" value="GH16_2"/>
    <property type="match status" value="1"/>
</dbReference>
<dbReference type="VEuPathDB" id="FungiDB:MYCTH_37570"/>
<dbReference type="HOGENOM" id="CLU_039765_0_1_1"/>
<feature type="signal peptide" evidence="1">
    <location>
        <begin position="1"/>
        <end position="24"/>
    </location>
</feature>
<dbReference type="PANTHER" id="PTHR38121:SF4">
    <property type="entry name" value="GH16 DOMAIN-CONTAINING PROTEIN-RELATED"/>
    <property type="match status" value="1"/>
</dbReference>
<proteinExistence type="predicted"/>
<evidence type="ECO:0000259" key="2">
    <source>
        <dbReference type="PROSITE" id="PS51762"/>
    </source>
</evidence>
<evidence type="ECO:0000313" key="3">
    <source>
        <dbReference type="EMBL" id="AEO55749.1"/>
    </source>
</evidence>
<dbReference type="Gene3D" id="2.60.120.200">
    <property type="match status" value="1"/>
</dbReference>
<dbReference type="PANTHER" id="PTHR38121">
    <property type="entry name" value="GH16 DOMAIN-CONTAINING PROTEIN"/>
    <property type="match status" value="1"/>
</dbReference>
<keyword evidence="4" id="KW-1185">Reference proteome</keyword>
<sequence length="410" mass="45302">MAKDSVRHLAAVLAAAALVAVARGGNSNNNNNNNPLTTDSDCQCYKTNGTAASYFSHHRFFDFGSLHRYVNVTKPIDDFRANAEAPPTSSYFLRPEFADTWDIQRWDNTELMALNDETINDATIKMVNSPNNIYIEHDDDDDDDDDGQATHLTLRTVRHAAGFQSAAEIESLSKGFRYLSVRMRARTRGARGAVTAMFTYRDPPPGQGQGPDDDYVAQTQEADLEILTREDEPPTRVQYTNQPSWDEAGDIPEATRNVTLPRGRRWTDWVDYRMDWTPGSSTWYVDGQPAARITFQAPRDPLQVIFNAWSDGGTWSGRMPVGAEAFLQIKWIEIVYNTTDKHPGSSGGGGKAKEEEDAEPEAGCRKVCSIDETSRIGTPVLLSAGTSAVAVSALPWLSALLTVCACFMLC</sequence>
<keyword evidence="3" id="KW-0378">Hydrolase</keyword>
<gene>
    <name evidence="3" type="ORF">MYCTH_37570</name>
</gene>
<dbReference type="GO" id="GO:0005975">
    <property type="term" value="P:carbohydrate metabolic process"/>
    <property type="evidence" value="ECO:0007669"/>
    <property type="project" value="InterPro"/>
</dbReference>
<dbReference type="KEGG" id="mtm:MYCTH_37570"/>
<evidence type="ECO:0000256" key="1">
    <source>
        <dbReference type="SAM" id="SignalP"/>
    </source>
</evidence>
<dbReference type="eggNOG" id="ENOG502S0II">
    <property type="taxonomic scope" value="Eukaryota"/>
</dbReference>
<keyword evidence="1" id="KW-0732">Signal</keyword>
<dbReference type="OMA" id="WNNTELM"/>